<organism evidence="1 2">
    <name type="scientific">Vibrio cholerae</name>
    <dbReference type="NCBI Taxonomy" id="666"/>
    <lineage>
        <taxon>Bacteria</taxon>
        <taxon>Pseudomonadati</taxon>
        <taxon>Pseudomonadota</taxon>
        <taxon>Gammaproteobacteria</taxon>
        <taxon>Vibrionales</taxon>
        <taxon>Vibrionaceae</taxon>
        <taxon>Vibrio</taxon>
    </lineage>
</organism>
<gene>
    <name evidence="1" type="ORF">ERS013165_03529</name>
</gene>
<proteinExistence type="predicted"/>
<dbReference type="Proteomes" id="UP000044806">
    <property type="component" value="Unassembled WGS sequence"/>
</dbReference>
<dbReference type="EMBL" id="CWOW01000029">
    <property type="protein sequence ID" value="CSB13955.1"/>
    <property type="molecule type" value="Genomic_DNA"/>
</dbReference>
<evidence type="ECO:0000313" key="1">
    <source>
        <dbReference type="EMBL" id="CSB13955.1"/>
    </source>
</evidence>
<sequence>MSSLIERAMVIISGLGSREPLRLVEDLFLRPNTWKRSCNPVERFVIETADALGYSHDASSTNKLCISLDRSDRFHQMCMFNQSLDEATKKELTILIKQKWAGITSKKPHTNRALDVIIPIAKAFFSHQSSVIVAIGLFVERLVEHVSKMHPTPPALKPLLQRSERKLAEGLRAVLEGGSYCESKSGKGAEILVDQFIASKLIEFYPEPALA</sequence>
<name>A0A655RYF5_VIBCL</name>
<protein>
    <submittedName>
        <fullName evidence="1">Uncharacterized protein</fullName>
    </submittedName>
</protein>
<accession>A0A655RYF5</accession>
<dbReference type="RefSeq" id="WP_228376615.1">
    <property type="nucleotide sequence ID" value="NZ_CP046737.1"/>
</dbReference>
<reference evidence="1 2" key="1">
    <citation type="submission" date="2015-07" db="EMBL/GenBank/DDBJ databases">
        <authorList>
            <consortium name="Pathogen Informatics"/>
        </authorList>
    </citation>
    <scope>NUCLEOTIDE SEQUENCE [LARGE SCALE GENOMIC DNA]</scope>
    <source>
        <strain evidence="1 2">A51</strain>
    </source>
</reference>
<dbReference type="AlphaFoldDB" id="A0A655RYF5"/>
<evidence type="ECO:0000313" key="2">
    <source>
        <dbReference type="Proteomes" id="UP000044806"/>
    </source>
</evidence>